<feature type="compositionally biased region" description="Acidic residues" evidence="1">
    <location>
        <begin position="520"/>
        <end position="551"/>
    </location>
</feature>
<feature type="region of interest" description="Disordered" evidence="1">
    <location>
        <begin position="520"/>
        <end position="558"/>
    </location>
</feature>
<feature type="region of interest" description="Disordered" evidence="1">
    <location>
        <begin position="82"/>
        <end position="143"/>
    </location>
</feature>
<feature type="region of interest" description="Disordered" evidence="1">
    <location>
        <begin position="195"/>
        <end position="222"/>
    </location>
</feature>
<feature type="region of interest" description="Disordered" evidence="1">
    <location>
        <begin position="1"/>
        <end position="48"/>
    </location>
</feature>
<feature type="compositionally biased region" description="Polar residues" evidence="1">
    <location>
        <begin position="108"/>
        <end position="117"/>
    </location>
</feature>
<organism evidence="2 3">
    <name type="scientific">Aspergillus turcosus</name>
    <dbReference type="NCBI Taxonomy" id="1245748"/>
    <lineage>
        <taxon>Eukaryota</taxon>
        <taxon>Fungi</taxon>
        <taxon>Dikarya</taxon>
        <taxon>Ascomycota</taxon>
        <taxon>Pezizomycotina</taxon>
        <taxon>Eurotiomycetes</taxon>
        <taxon>Eurotiomycetidae</taxon>
        <taxon>Eurotiales</taxon>
        <taxon>Aspergillaceae</taxon>
        <taxon>Aspergillus</taxon>
        <taxon>Aspergillus subgen. Fumigati</taxon>
    </lineage>
</organism>
<evidence type="ECO:0000313" key="3">
    <source>
        <dbReference type="Proteomes" id="UP000215289"/>
    </source>
</evidence>
<dbReference type="OrthoDB" id="5288142at2759"/>
<keyword evidence="3" id="KW-1185">Reference proteome</keyword>
<feature type="compositionally biased region" description="Basic and acidic residues" evidence="1">
    <location>
        <begin position="93"/>
        <end position="102"/>
    </location>
</feature>
<feature type="region of interest" description="Disordered" evidence="1">
    <location>
        <begin position="459"/>
        <end position="482"/>
    </location>
</feature>
<reference evidence="2 3" key="1">
    <citation type="submission" date="2018-08" db="EMBL/GenBank/DDBJ databases">
        <title>Draft genome sequences of two Aspergillus turcosus clinical strains isolated from bronchoalveolar lavage fluid: one azole-susceptible and the other azole-resistant.</title>
        <authorList>
            <person name="Parent-Michaud M."/>
            <person name="Dufresne P.J."/>
            <person name="Fournier E."/>
            <person name="Martineau C."/>
            <person name="Moreira S."/>
            <person name="Perkins V."/>
            <person name="De Repentigny L."/>
            <person name="Dufresne S.F."/>
        </authorList>
    </citation>
    <scope>NUCLEOTIDE SEQUENCE [LARGE SCALE GENOMIC DNA]</scope>
    <source>
        <strain evidence="2">HMR AF 1038</strain>
    </source>
</reference>
<name>A0A3R7JG70_9EURO</name>
<dbReference type="EMBL" id="NIDN02000087">
    <property type="protein sequence ID" value="RLL97147.1"/>
    <property type="molecule type" value="Genomic_DNA"/>
</dbReference>
<gene>
    <name evidence="2" type="ORF">CFD26_106691</name>
</gene>
<protein>
    <submittedName>
        <fullName evidence="2">Uncharacterized protein</fullName>
    </submittedName>
</protein>
<dbReference type="STRING" id="1245748.A0A3R7JG70"/>
<accession>A0A3R7JG70</accession>
<evidence type="ECO:0000256" key="1">
    <source>
        <dbReference type="SAM" id="MobiDB-lite"/>
    </source>
</evidence>
<dbReference type="Proteomes" id="UP000215289">
    <property type="component" value="Unassembled WGS sequence"/>
</dbReference>
<feature type="compositionally biased region" description="Basic and acidic residues" evidence="1">
    <location>
        <begin position="642"/>
        <end position="654"/>
    </location>
</feature>
<feature type="compositionally biased region" description="Low complexity" evidence="1">
    <location>
        <begin position="23"/>
        <end position="34"/>
    </location>
</feature>
<dbReference type="AlphaFoldDB" id="A0A3R7JG70"/>
<comment type="caution">
    <text evidence="2">The sequence shown here is derived from an EMBL/GenBank/DDBJ whole genome shotgun (WGS) entry which is preliminary data.</text>
</comment>
<sequence length="902" mass="99812">MAYNAVSQADLDVASNATDSDASRSPSPQSQQRPTFQQLPLDIDHIGGGSFLQSAKTAEHTGIGSLSSMLRSMTSTSYDMVEEDDYEETNPGADRRSDDLRHAIPPLDTTSKPQGQTDSDEPPLRTPITDTPVPLSHPTPDLQSLQGAYVTNVERLERSAERLSSSSADIASEIRKMNLEQKRLSCSSVSNSVLQHNTEGSPLRNNVSSPQGSTHSASRLAQVSESGNEGIFTESAFGAALEHIFSPQETAPPQSAADFPEQRSHGAGYEIERPSSVASGDTYQQARVLFTDFDGVHFVDKGPNSMRHVSLTRPPLASSSESYKEPQAGNNMVYYPAPVPMMLNLPPRLSHRRDAEREREKRRTQLLGTVIPEDIKSAPWLSGQTQEEASGQKNYKDLPPQLRASVFFDAPAAPLEIEVKQASAVETLESILDASAHAPVTAFTEHPFAGSQGADVYRSAKTKSSHLNLSEQRKKRASRTNLVSEYHVSNPDLRAASIASHPLHKQTEAEAVVRHEDVADVADDDDDAYDEHSESDDSETGDEESEEEPDLEYAGPPNTLLAELEMRKQELKQRRRTAAASAGMHSTLLQLEAVAQKQSEHRRQRPVTLAWEDPDAHKHEEDEDEDVPLAVLFPDKAKVPDEARPLGLMEKRELEENEPLSSRRARLRGEPLPSASLDRRPTTMYAQNMPEPEPAQPDSGDEEETLAQRLKRLKAKDRTSTVAESEFASEILAEISHLHEDEPKNEETEPAPEDETLAQRRERLRREAAAQKKSTQAPRYRRSMADILHARPISVGQPPMNEPAAHGGLAHQRSYDNRLSTQQLPLNFGNPVSAGFPQNPGFAAANPQTYGMVHPNTFYSDAILGMNHLSYVMPHNYHSKVLQPVIDNGQREMIDRWRQSIR</sequence>
<feature type="region of interest" description="Disordered" evidence="1">
    <location>
        <begin position="642"/>
        <end position="705"/>
    </location>
</feature>
<proteinExistence type="predicted"/>
<evidence type="ECO:0000313" key="2">
    <source>
        <dbReference type="EMBL" id="RLL97147.1"/>
    </source>
</evidence>